<dbReference type="PANTHER" id="PTHR23502:SF68">
    <property type="entry name" value="MULTIDRUG TRANSPORTER, PUTATIVE (AFU_ORTHOLOGUE AFUA_3G01120)-RELATED"/>
    <property type="match status" value="1"/>
</dbReference>
<keyword evidence="4 6" id="KW-1133">Transmembrane helix</keyword>
<dbReference type="GO" id="GO:0022857">
    <property type="term" value="F:transmembrane transporter activity"/>
    <property type="evidence" value="ECO:0007669"/>
    <property type="project" value="InterPro"/>
</dbReference>
<feature type="transmembrane region" description="Helical" evidence="6">
    <location>
        <begin position="365"/>
        <end position="386"/>
    </location>
</feature>
<accession>A0A9P4SGK0</accession>
<gene>
    <name evidence="8" type="ORF">M501DRAFT_908859</name>
</gene>
<dbReference type="Proteomes" id="UP000799429">
    <property type="component" value="Unassembled WGS sequence"/>
</dbReference>
<organism evidence="8 9">
    <name type="scientific">Patellaria atrata CBS 101060</name>
    <dbReference type="NCBI Taxonomy" id="1346257"/>
    <lineage>
        <taxon>Eukaryota</taxon>
        <taxon>Fungi</taxon>
        <taxon>Dikarya</taxon>
        <taxon>Ascomycota</taxon>
        <taxon>Pezizomycotina</taxon>
        <taxon>Dothideomycetes</taxon>
        <taxon>Dothideomycetes incertae sedis</taxon>
        <taxon>Patellariales</taxon>
        <taxon>Patellariaceae</taxon>
        <taxon>Patellaria</taxon>
    </lineage>
</organism>
<dbReference type="EMBL" id="MU006091">
    <property type="protein sequence ID" value="KAF2841385.1"/>
    <property type="molecule type" value="Genomic_DNA"/>
</dbReference>
<evidence type="ECO:0000256" key="4">
    <source>
        <dbReference type="ARBA" id="ARBA00022989"/>
    </source>
</evidence>
<proteinExistence type="inferred from homology"/>
<feature type="transmembrane region" description="Helical" evidence="6">
    <location>
        <begin position="63"/>
        <end position="84"/>
    </location>
</feature>
<keyword evidence="5 6" id="KW-0472">Membrane</keyword>
<evidence type="ECO:0000313" key="9">
    <source>
        <dbReference type="Proteomes" id="UP000799429"/>
    </source>
</evidence>
<keyword evidence="9" id="KW-1185">Reference proteome</keyword>
<feature type="transmembrane region" description="Helical" evidence="6">
    <location>
        <begin position="24"/>
        <end position="51"/>
    </location>
</feature>
<feature type="non-terminal residue" evidence="8">
    <location>
        <position position="1"/>
    </location>
</feature>
<reference evidence="8" key="1">
    <citation type="journal article" date="2020" name="Stud. Mycol.">
        <title>101 Dothideomycetes genomes: a test case for predicting lifestyles and emergence of pathogens.</title>
        <authorList>
            <person name="Haridas S."/>
            <person name="Albert R."/>
            <person name="Binder M."/>
            <person name="Bloem J."/>
            <person name="Labutti K."/>
            <person name="Salamov A."/>
            <person name="Andreopoulos B."/>
            <person name="Baker S."/>
            <person name="Barry K."/>
            <person name="Bills G."/>
            <person name="Bluhm B."/>
            <person name="Cannon C."/>
            <person name="Castanera R."/>
            <person name="Culley D."/>
            <person name="Daum C."/>
            <person name="Ezra D."/>
            <person name="Gonzalez J."/>
            <person name="Henrissat B."/>
            <person name="Kuo A."/>
            <person name="Liang C."/>
            <person name="Lipzen A."/>
            <person name="Lutzoni F."/>
            <person name="Magnuson J."/>
            <person name="Mondo S."/>
            <person name="Nolan M."/>
            <person name="Ohm R."/>
            <person name="Pangilinan J."/>
            <person name="Park H.-J."/>
            <person name="Ramirez L."/>
            <person name="Alfaro M."/>
            <person name="Sun H."/>
            <person name="Tritt A."/>
            <person name="Yoshinaga Y."/>
            <person name="Zwiers L.-H."/>
            <person name="Turgeon B."/>
            <person name="Goodwin S."/>
            <person name="Spatafora J."/>
            <person name="Crous P."/>
            <person name="Grigoriev I."/>
        </authorList>
    </citation>
    <scope>NUCLEOTIDE SEQUENCE</scope>
    <source>
        <strain evidence="8">CBS 101060</strain>
    </source>
</reference>
<dbReference type="InterPro" id="IPR036259">
    <property type="entry name" value="MFS_trans_sf"/>
</dbReference>
<dbReference type="GO" id="GO:0016020">
    <property type="term" value="C:membrane"/>
    <property type="evidence" value="ECO:0007669"/>
    <property type="project" value="UniProtKB-SubCell"/>
</dbReference>
<dbReference type="PROSITE" id="PS50850">
    <property type="entry name" value="MFS"/>
    <property type="match status" value="1"/>
</dbReference>
<dbReference type="FunFam" id="1.20.1250.20:FF:000011">
    <property type="entry name" value="MFS multidrug transporter, putative"/>
    <property type="match status" value="1"/>
</dbReference>
<evidence type="ECO:0000256" key="6">
    <source>
        <dbReference type="SAM" id="Phobius"/>
    </source>
</evidence>
<dbReference type="InterPro" id="IPR011701">
    <property type="entry name" value="MFS"/>
</dbReference>
<evidence type="ECO:0000259" key="7">
    <source>
        <dbReference type="PROSITE" id="PS50850"/>
    </source>
</evidence>
<feature type="non-terminal residue" evidence="8">
    <location>
        <position position="460"/>
    </location>
</feature>
<feature type="transmembrane region" description="Helical" evidence="6">
    <location>
        <begin position="398"/>
        <end position="421"/>
    </location>
</feature>
<dbReference type="SUPFAM" id="SSF103473">
    <property type="entry name" value="MFS general substrate transporter"/>
    <property type="match status" value="1"/>
</dbReference>
<feature type="transmembrane region" description="Helical" evidence="6">
    <location>
        <begin position="296"/>
        <end position="317"/>
    </location>
</feature>
<dbReference type="InterPro" id="IPR020846">
    <property type="entry name" value="MFS_dom"/>
</dbReference>
<feature type="transmembrane region" description="Helical" evidence="6">
    <location>
        <begin position="433"/>
        <end position="455"/>
    </location>
</feature>
<dbReference type="Gene3D" id="1.20.1250.20">
    <property type="entry name" value="MFS general substrate transporter like domains"/>
    <property type="match status" value="1"/>
</dbReference>
<feature type="transmembrane region" description="Helical" evidence="6">
    <location>
        <begin position="338"/>
        <end position="359"/>
    </location>
</feature>
<keyword evidence="3 6" id="KW-0812">Transmembrane</keyword>
<evidence type="ECO:0000256" key="2">
    <source>
        <dbReference type="ARBA" id="ARBA00008335"/>
    </source>
</evidence>
<feature type="domain" description="Major facilitator superfamily (MFS) profile" evidence="7">
    <location>
        <begin position="29"/>
        <end position="459"/>
    </location>
</feature>
<comment type="similarity">
    <text evidence="2">Belongs to the major facilitator superfamily.</text>
</comment>
<dbReference type="CDD" id="cd17323">
    <property type="entry name" value="MFS_Tpo1_MDR_like"/>
    <property type="match status" value="1"/>
</dbReference>
<evidence type="ECO:0000256" key="5">
    <source>
        <dbReference type="ARBA" id="ARBA00023136"/>
    </source>
</evidence>
<name>A0A9P4SGK0_9PEZI</name>
<dbReference type="PANTHER" id="PTHR23502">
    <property type="entry name" value="MAJOR FACILITATOR SUPERFAMILY"/>
    <property type="match status" value="1"/>
</dbReference>
<feature type="transmembrane region" description="Helical" evidence="6">
    <location>
        <begin position="153"/>
        <end position="178"/>
    </location>
</feature>
<dbReference type="AlphaFoldDB" id="A0A9P4SGK0"/>
<evidence type="ECO:0000313" key="8">
    <source>
        <dbReference type="EMBL" id="KAF2841385.1"/>
    </source>
</evidence>
<dbReference type="OrthoDB" id="5296287at2759"/>
<evidence type="ECO:0000256" key="1">
    <source>
        <dbReference type="ARBA" id="ARBA00004141"/>
    </source>
</evidence>
<comment type="caution">
    <text evidence="8">The sequence shown here is derived from an EMBL/GenBank/DDBJ whole genome shotgun (WGS) entry which is preliminary data.</text>
</comment>
<dbReference type="Pfam" id="PF07690">
    <property type="entry name" value="MFS_1"/>
    <property type="match status" value="1"/>
</dbReference>
<protein>
    <submittedName>
        <fullName evidence="8">MFS multidrug transporter</fullName>
    </submittedName>
</protein>
<comment type="subcellular location">
    <subcellularLocation>
        <location evidence="1">Membrane</location>
        <topology evidence="1">Multi-pass membrane protein</topology>
    </subcellularLocation>
</comment>
<sequence length="460" mass="49907">PPNSSLVTWSSPTDPSNPQNFPSLLRWTLITLVSLVTFAAGLSSSMFAPAVPAVMAEFRSTNAALASFIVTVYVLGLATGPLFFAPLSELYGRLGVQHVGNLGFLLFTVACAEARGLGTLVAYRLLQGIFAAVPLTNGGGIIADMVRQEERGFALAMFTLGLLFGSVVGPVGGGYLAAAEGWRWVFWVQAILIGIVFLASLILWRETYAPVLLERKAARLRLETGNSTLRTKYDTGLSKTGYFKRGISRVLKMLVFSPIVLAFAVYMGLMYSYFYLLVTILTPIYEDVYGFSSSSVGLSFLGIGVGFLLGQVAFAATSDRILKHLTERSQEKEMKPEYRLPPAIVGGICMPIAFFWFGWSAHARAHWVLPIIGTCFLGFGNSLIIMTIQSYSIDAFTVYAASALGANTVLRSVMAATLPLAAPKMFDTLGLGWGNSLLAFLALAMVPIPWLLYIYGERIR</sequence>
<feature type="transmembrane region" description="Helical" evidence="6">
    <location>
        <begin position="253"/>
        <end position="276"/>
    </location>
</feature>
<evidence type="ECO:0000256" key="3">
    <source>
        <dbReference type="ARBA" id="ARBA00022692"/>
    </source>
</evidence>
<feature type="transmembrane region" description="Helical" evidence="6">
    <location>
        <begin position="184"/>
        <end position="204"/>
    </location>
</feature>